<dbReference type="RefSeq" id="WP_312562703.1">
    <property type="nucleotide sequence ID" value="NZ_JAVSKO010000005.1"/>
</dbReference>
<dbReference type="SUPFAM" id="SSF47413">
    <property type="entry name" value="lambda repressor-like DNA-binding domains"/>
    <property type="match status" value="1"/>
</dbReference>
<evidence type="ECO:0000256" key="1">
    <source>
        <dbReference type="SAM" id="MobiDB-lite"/>
    </source>
</evidence>
<dbReference type="Pfam" id="PF15943">
    <property type="entry name" value="YdaS_toxin"/>
    <property type="match status" value="1"/>
</dbReference>
<dbReference type="GO" id="GO:0003677">
    <property type="term" value="F:DNA binding"/>
    <property type="evidence" value="ECO:0007669"/>
    <property type="project" value="InterPro"/>
</dbReference>
<dbReference type="AlphaFoldDB" id="A0AAJ2JFE4"/>
<accession>A0AAJ2JFE4</accession>
<dbReference type="Proteomes" id="UP001251948">
    <property type="component" value="Unassembled WGS sequence"/>
</dbReference>
<comment type="caution">
    <text evidence="2">The sequence shown here is derived from an EMBL/GenBank/DDBJ whole genome shotgun (WGS) entry which is preliminary data.</text>
</comment>
<dbReference type="Gene3D" id="1.10.260.40">
    <property type="entry name" value="lambda repressor-like DNA-binding domains"/>
    <property type="match status" value="1"/>
</dbReference>
<sequence length="70" mass="7480">MKNISLKALGGPAHIGRVCGVSSQAVSQWKRVPAEYVLTIEEATGVSRHDLRPDVFGPAPQKAAKKRKAA</sequence>
<dbReference type="InterPro" id="IPR031856">
    <property type="entry name" value="YdaS_toxin-like"/>
</dbReference>
<name>A0AAJ2JFE4_STEMA</name>
<dbReference type="EMBL" id="JAVSKO010000005">
    <property type="protein sequence ID" value="MDT3468952.1"/>
    <property type="molecule type" value="Genomic_DNA"/>
</dbReference>
<feature type="region of interest" description="Disordered" evidence="1">
    <location>
        <begin position="50"/>
        <end position="70"/>
    </location>
</feature>
<dbReference type="InterPro" id="IPR010982">
    <property type="entry name" value="Lambda_DNA-bd_dom_sf"/>
</dbReference>
<organism evidence="2 3">
    <name type="scientific">Stenotrophomonas maltophilia</name>
    <name type="common">Pseudomonas maltophilia</name>
    <name type="synonym">Xanthomonas maltophilia</name>
    <dbReference type="NCBI Taxonomy" id="40324"/>
    <lineage>
        <taxon>Bacteria</taxon>
        <taxon>Pseudomonadati</taxon>
        <taxon>Pseudomonadota</taxon>
        <taxon>Gammaproteobacteria</taxon>
        <taxon>Lysobacterales</taxon>
        <taxon>Lysobacteraceae</taxon>
        <taxon>Stenotrophomonas</taxon>
        <taxon>Stenotrophomonas maltophilia group</taxon>
    </lineage>
</organism>
<reference evidence="2" key="1">
    <citation type="submission" date="2023-07" db="EMBL/GenBank/DDBJ databases">
        <title>Comparative genomics of clinical Stenotrophomonas maltophilia isolates reveals regions of diversity which correlate with colonization and persistence in vivo.</title>
        <authorList>
            <person name="Mcdaniel M.S."/>
            <person name="Swords W.E."/>
            <person name="Sumpter N.A."/>
            <person name="Lindgren N.R."/>
            <person name="Billiot C.E."/>
        </authorList>
    </citation>
    <scope>NUCLEOTIDE SEQUENCE</scope>
    <source>
        <strain evidence="2">Ism4</strain>
    </source>
</reference>
<evidence type="ECO:0000313" key="2">
    <source>
        <dbReference type="EMBL" id="MDT3468952.1"/>
    </source>
</evidence>
<protein>
    <submittedName>
        <fullName evidence="2">YdaS family helix-turn-helix protein</fullName>
    </submittedName>
</protein>
<proteinExistence type="predicted"/>
<evidence type="ECO:0000313" key="3">
    <source>
        <dbReference type="Proteomes" id="UP001251948"/>
    </source>
</evidence>
<gene>
    <name evidence="2" type="ORF">ROV92_13260</name>
</gene>